<name>A0A6C0PA56_9BACL</name>
<accession>A0A6C0PA56</accession>
<gene>
    <name evidence="2" type="ORF">GZH47_30240</name>
</gene>
<evidence type="ECO:0000313" key="3">
    <source>
        <dbReference type="Proteomes" id="UP000479114"/>
    </source>
</evidence>
<organism evidence="2 3">
    <name type="scientific">Paenibacillus rhizovicinus</name>
    <dbReference type="NCBI Taxonomy" id="2704463"/>
    <lineage>
        <taxon>Bacteria</taxon>
        <taxon>Bacillati</taxon>
        <taxon>Bacillota</taxon>
        <taxon>Bacilli</taxon>
        <taxon>Bacillales</taxon>
        <taxon>Paenibacillaceae</taxon>
        <taxon>Paenibacillus</taxon>
    </lineage>
</organism>
<dbReference type="EMBL" id="CP048286">
    <property type="protein sequence ID" value="QHW35379.1"/>
    <property type="molecule type" value="Genomic_DNA"/>
</dbReference>
<sequence>MKPVTFTLEEANLLLPQLQEELIKLQLLAQQFEMKFEMLHQLKEKRRNGSMPVNGGNGEDPYFELESQLEFMRMEVELAVGNFERKGVMLKMINPGLIDFPSILNGEEILICWKQGEERATHYHGYDDGFRGRKRYPDAGLTN</sequence>
<proteinExistence type="predicted"/>
<feature type="coiled-coil region" evidence="1">
    <location>
        <begin position="8"/>
        <end position="35"/>
    </location>
</feature>
<reference evidence="2 3" key="1">
    <citation type="submission" date="2020-02" db="EMBL/GenBank/DDBJ databases">
        <title>Paenibacillus sp. nov., isolated from rhizosphere soil of tomato.</title>
        <authorList>
            <person name="Weon H.-Y."/>
            <person name="Lee S.A."/>
        </authorList>
    </citation>
    <scope>NUCLEOTIDE SEQUENCE [LARGE SCALE GENOMIC DNA]</scope>
    <source>
        <strain evidence="2 3">14171R-81</strain>
    </source>
</reference>
<dbReference type="KEGG" id="prz:GZH47_30240"/>
<dbReference type="Pfam" id="PF09969">
    <property type="entry name" value="DUF2203"/>
    <property type="match status" value="1"/>
</dbReference>
<evidence type="ECO:0000313" key="2">
    <source>
        <dbReference type="EMBL" id="QHW35379.1"/>
    </source>
</evidence>
<protein>
    <submittedName>
        <fullName evidence="2">DUF2203 domain-containing protein</fullName>
    </submittedName>
</protein>
<dbReference type="PIRSF" id="PIRSF016498">
    <property type="entry name" value="UCP016498"/>
    <property type="match status" value="1"/>
</dbReference>
<evidence type="ECO:0000256" key="1">
    <source>
        <dbReference type="SAM" id="Coils"/>
    </source>
</evidence>
<dbReference type="AlphaFoldDB" id="A0A6C0PA56"/>
<dbReference type="Proteomes" id="UP000479114">
    <property type="component" value="Chromosome"/>
</dbReference>
<keyword evidence="1" id="KW-0175">Coiled coil</keyword>
<dbReference type="InterPro" id="IPR018699">
    <property type="entry name" value="DUF2203"/>
</dbReference>
<keyword evidence="3" id="KW-1185">Reference proteome</keyword>